<reference evidence="1 2" key="1">
    <citation type="journal article" date="2018" name="Sci. Rep.">
        <title>Genomic signatures of local adaptation to the degree of environmental predictability in rotifers.</title>
        <authorList>
            <person name="Franch-Gras L."/>
            <person name="Hahn C."/>
            <person name="Garcia-Roger E.M."/>
            <person name="Carmona M.J."/>
            <person name="Serra M."/>
            <person name="Gomez A."/>
        </authorList>
    </citation>
    <scope>NUCLEOTIDE SEQUENCE [LARGE SCALE GENOMIC DNA]</scope>
    <source>
        <strain evidence="1">HYR1</strain>
    </source>
</reference>
<evidence type="ECO:0000313" key="2">
    <source>
        <dbReference type="Proteomes" id="UP000276133"/>
    </source>
</evidence>
<name>A0A3M7S458_BRAPC</name>
<accession>A0A3M7S458</accession>
<sequence>MSVQNYNHITSGLLSTNYSGADKTLALRGPYQFNLAIKSCDFWRTGVEHTVDGSHQCRPTFVNKHYDYTSCGKF</sequence>
<organism evidence="1 2">
    <name type="scientific">Brachionus plicatilis</name>
    <name type="common">Marine rotifer</name>
    <name type="synonym">Brachionus muelleri</name>
    <dbReference type="NCBI Taxonomy" id="10195"/>
    <lineage>
        <taxon>Eukaryota</taxon>
        <taxon>Metazoa</taxon>
        <taxon>Spiralia</taxon>
        <taxon>Gnathifera</taxon>
        <taxon>Rotifera</taxon>
        <taxon>Eurotatoria</taxon>
        <taxon>Monogononta</taxon>
        <taxon>Pseudotrocha</taxon>
        <taxon>Ploima</taxon>
        <taxon>Brachionidae</taxon>
        <taxon>Brachionus</taxon>
    </lineage>
</organism>
<gene>
    <name evidence="1" type="ORF">BpHYR1_036220</name>
</gene>
<dbReference type="AlphaFoldDB" id="A0A3M7S458"/>
<proteinExistence type="predicted"/>
<evidence type="ECO:0000313" key="1">
    <source>
        <dbReference type="EMBL" id="RNA30459.1"/>
    </source>
</evidence>
<keyword evidence="2" id="KW-1185">Reference proteome</keyword>
<comment type="caution">
    <text evidence="1">The sequence shown here is derived from an EMBL/GenBank/DDBJ whole genome shotgun (WGS) entry which is preliminary data.</text>
</comment>
<dbReference type="Proteomes" id="UP000276133">
    <property type="component" value="Unassembled WGS sequence"/>
</dbReference>
<dbReference type="EMBL" id="REGN01002086">
    <property type="protein sequence ID" value="RNA30459.1"/>
    <property type="molecule type" value="Genomic_DNA"/>
</dbReference>
<protein>
    <submittedName>
        <fullName evidence="1">Uncharacterized protein</fullName>
    </submittedName>
</protein>